<sequence length="108" mass="11103">MKLLRAANELLAFVIEVLALLALGWWGAHAAGWWLALLLPLAAAVLWGLFAAPKATFRVALPAVLAVKAVVFGGAVAALAGLHQPTLAWVFGVVAAANTAAATSARRP</sequence>
<reference evidence="3" key="1">
    <citation type="journal article" date="2019" name="Int. J. Syst. Evol. Microbiol.">
        <title>The Global Catalogue of Microorganisms (GCM) 10K type strain sequencing project: providing services to taxonomists for standard genome sequencing and annotation.</title>
        <authorList>
            <consortium name="The Broad Institute Genomics Platform"/>
            <consortium name="The Broad Institute Genome Sequencing Center for Infectious Disease"/>
            <person name="Wu L."/>
            <person name="Ma J."/>
        </authorList>
    </citation>
    <scope>NUCLEOTIDE SEQUENCE [LARGE SCALE GENOMIC DNA]</scope>
    <source>
        <strain evidence="3">JCM 4816</strain>
    </source>
</reference>
<organism evidence="2 3">
    <name type="scientific">Streptacidiphilus monticola</name>
    <dbReference type="NCBI Taxonomy" id="2161674"/>
    <lineage>
        <taxon>Bacteria</taxon>
        <taxon>Bacillati</taxon>
        <taxon>Actinomycetota</taxon>
        <taxon>Actinomycetes</taxon>
        <taxon>Kitasatosporales</taxon>
        <taxon>Streptomycetaceae</taxon>
        <taxon>Streptacidiphilus</taxon>
    </lineage>
</organism>
<gene>
    <name evidence="2" type="ORF">ACFP3V_18045</name>
</gene>
<keyword evidence="1" id="KW-1133">Transmembrane helix</keyword>
<dbReference type="EMBL" id="JBHSQJ010000072">
    <property type="protein sequence ID" value="MFC5909110.1"/>
    <property type="molecule type" value="Genomic_DNA"/>
</dbReference>
<evidence type="ECO:0000256" key="1">
    <source>
        <dbReference type="SAM" id="Phobius"/>
    </source>
</evidence>
<proteinExistence type="predicted"/>
<feature type="transmembrane region" description="Helical" evidence="1">
    <location>
        <begin position="7"/>
        <end position="26"/>
    </location>
</feature>
<keyword evidence="1" id="KW-0472">Membrane</keyword>
<dbReference type="RefSeq" id="WP_380584608.1">
    <property type="nucleotide sequence ID" value="NZ_JBHSQJ010000072.1"/>
</dbReference>
<dbReference type="InterPro" id="IPR021214">
    <property type="entry name" value="DUF2568"/>
</dbReference>
<keyword evidence="3" id="KW-1185">Reference proteome</keyword>
<evidence type="ECO:0000313" key="2">
    <source>
        <dbReference type="EMBL" id="MFC5909110.1"/>
    </source>
</evidence>
<comment type="caution">
    <text evidence="2">The sequence shown here is derived from an EMBL/GenBank/DDBJ whole genome shotgun (WGS) entry which is preliminary data.</text>
</comment>
<keyword evidence="1" id="KW-0812">Transmembrane</keyword>
<feature type="transmembrane region" description="Helical" evidence="1">
    <location>
        <begin position="59"/>
        <end position="80"/>
    </location>
</feature>
<feature type="transmembrane region" description="Helical" evidence="1">
    <location>
        <begin position="32"/>
        <end position="52"/>
    </location>
</feature>
<accession>A0ABW1G2Z1</accession>
<dbReference type="Pfam" id="PF10823">
    <property type="entry name" value="DUF2568"/>
    <property type="match status" value="1"/>
</dbReference>
<dbReference type="Proteomes" id="UP001596174">
    <property type="component" value="Unassembled WGS sequence"/>
</dbReference>
<protein>
    <submittedName>
        <fullName evidence="2">YrdB family protein</fullName>
    </submittedName>
</protein>
<name>A0ABW1G2Z1_9ACTN</name>
<evidence type="ECO:0000313" key="3">
    <source>
        <dbReference type="Proteomes" id="UP001596174"/>
    </source>
</evidence>
<feature type="transmembrane region" description="Helical" evidence="1">
    <location>
        <begin position="86"/>
        <end position="105"/>
    </location>
</feature>